<reference evidence="2 3" key="1">
    <citation type="submission" date="2014-05" db="EMBL/GenBank/DDBJ databases">
        <authorList>
            <person name="Bishop-Lilly K.A."/>
            <person name="Broomall S.M."/>
            <person name="Chain P.S."/>
            <person name="Chertkov O."/>
            <person name="Coyne S.R."/>
            <person name="Daligault H.E."/>
            <person name="Davenport K.W."/>
            <person name="Erkkila T."/>
            <person name="Frey K.G."/>
            <person name="Gibbons H.S."/>
            <person name="Gu W."/>
            <person name="Jaissle J."/>
            <person name="Johnson S.L."/>
            <person name="Koroleva G.I."/>
            <person name="Ladner J.T."/>
            <person name="Lo C.-C."/>
            <person name="Minogue T.D."/>
            <person name="Munk C."/>
            <person name="Palacios G.F."/>
            <person name="Redden C.L."/>
            <person name="Rosenzweig C.N."/>
            <person name="Scholz M.B."/>
            <person name="Teshima H."/>
            <person name="Xu Y."/>
        </authorList>
    </citation>
    <scope>NUCLEOTIDE SEQUENCE [LARGE SCALE GENOMIC DNA]</scope>
    <source>
        <strain evidence="2 3">DDS 22E-1</strain>
    </source>
</reference>
<sequence>MDVRGKKNPRGREARRGFKGDQHPKLKKACDHEVRRLGSHCDHHANAYTSVHRAANAYSVV</sequence>
<dbReference type="AlphaFoldDB" id="A0AAN0VP88"/>
<dbReference type="Proteomes" id="UP000029413">
    <property type="component" value="Chromosome 2"/>
</dbReference>
<proteinExistence type="predicted"/>
<dbReference type="EMBL" id="CP007784">
    <property type="protein sequence ID" value="AIO34489.1"/>
    <property type="molecule type" value="Genomic_DNA"/>
</dbReference>
<evidence type="ECO:0000313" key="3">
    <source>
        <dbReference type="Proteomes" id="UP000029413"/>
    </source>
</evidence>
<organism evidence="2 3">
    <name type="scientific">Burkholderia cenocepacia</name>
    <dbReference type="NCBI Taxonomy" id="95486"/>
    <lineage>
        <taxon>Bacteria</taxon>
        <taxon>Pseudomonadati</taxon>
        <taxon>Pseudomonadota</taxon>
        <taxon>Betaproteobacteria</taxon>
        <taxon>Burkholderiales</taxon>
        <taxon>Burkholderiaceae</taxon>
        <taxon>Burkholderia</taxon>
        <taxon>Burkholderia cepacia complex</taxon>
    </lineage>
</organism>
<protein>
    <submittedName>
        <fullName evidence="2">Uncharacterized protein</fullName>
    </submittedName>
</protein>
<evidence type="ECO:0000256" key="1">
    <source>
        <dbReference type="SAM" id="MobiDB-lite"/>
    </source>
</evidence>
<name>A0AAN0VP88_9BURK</name>
<gene>
    <name evidence="2" type="ORF">DM39_4219</name>
</gene>
<evidence type="ECO:0000313" key="2">
    <source>
        <dbReference type="EMBL" id="AIO34489.1"/>
    </source>
</evidence>
<dbReference type="KEGG" id="bcen:DM39_4219"/>
<accession>A0AAN0VP88</accession>
<feature type="region of interest" description="Disordered" evidence="1">
    <location>
        <begin position="1"/>
        <end position="25"/>
    </location>
</feature>
<keyword evidence="3" id="KW-1185">Reference proteome</keyword>